<accession>A0ABR2J0J7</accession>
<evidence type="ECO:0000256" key="2">
    <source>
        <dbReference type="ARBA" id="ARBA00023134"/>
    </source>
</evidence>
<dbReference type="SUPFAM" id="SSF52540">
    <property type="entry name" value="P-loop containing nucleoside triphosphate hydrolases"/>
    <property type="match status" value="1"/>
</dbReference>
<organism evidence="3 4">
    <name type="scientific">Tritrichomonas musculus</name>
    <dbReference type="NCBI Taxonomy" id="1915356"/>
    <lineage>
        <taxon>Eukaryota</taxon>
        <taxon>Metamonada</taxon>
        <taxon>Parabasalia</taxon>
        <taxon>Tritrichomonadida</taxon>
        <taxon>Tritrichomonadidae</taxon>
        <taxon>Tritrichomonas</taxon>
    </lineage>
</organism>
<proteinExistence type="predicted"/>
<dbReference type="CDD" id="cd00157">
    <property type="entry name" value="Rho"/>
    <property type="match status" value="1"/>
</dbReference>
<dbReference type="EMBL" id="JAPFFF010000014">
    <property type="protein sequence ID" value="KAK8870998.1"/>
    <property type="molecule type" value="Genomic_DNA"/>
</dbReference>
<keyword evidence="2" id="KW-0342">GTP-binding</keyword>
<dbReference type="PROSITE" id="PS51421">
    <property type="entry name" value="RAS"/>
    <property type="match status" value="1"/>
</dbReference>
<dbReference type="InterPro" id="IPR005225">
    <property type="entry name" value="Small_GTP-bd"/>
</dbReference>
<dbReference type="SMART" id="SM00174">
    <property type="entry name" value="RHO"/>
    <property type="match status" value="1"/>
</dbReference>
<sequence length="189" mass="20994">MSGKDQTLKLVVVGDGAVGKTCLLVVYAQGKFPTEYLPTVFENYKAKIKINNVEHNILLWDTAGQEELLNIRVLSYANTDVFLMCFSVVDRTTLENIKEKWIPEVRDNTKKQPVFILVGLKTDLRASTDAEQCITKEEGESMAKQVGASTYVECSSLKNEGVKEVFDTAIIEATKKDDESGDKSCCQIA</sequence>
<reference evidence="3 4" key="1">
    <citation type="submission" date="2024-04" db="EMBL/GenBank/DDBJ databases">
        <title>Tritrichomonas musculus Genome.</title>
        <authorList>
            <person name="Alves-Ferreira E."/>
            <person name="Grigg M."/>
            <person name="Lorenzi H."/>
            <person name="Galac M."/>
        </authorList>
    </citation>
    <scope>NUCLEOTIDE SEQUENCE [LARGE SCALE GENOMIC DNA]</scope>
    <source>
        <strain evidence="3 4">EAF2021</strain>
    </source>
</reference>
<dbReference type="PRINTS" id="PR00449">
    <property type="entry name" value="RASTRNSFRMNG"/>
</dbReference>
<dbReference type="InterPro" id="IPR001806">
    <property type="entry name" value="Small_GTPase"/>
</dbReference>
<evidence type="ECO:0000256" key="1">
    <source>
        <dbReference type="ARBA" id="ARBA00022741"/>
    </source>
</evidence>
<dbReference type="Gene3D" id="3.40.50.300">
    <property type="entry name" value="P-loop containing nucleotide triphosphate hydrolases"/>
    <property type="match status" value="1"/>
</dbReference>
<dbReference type="InterPro" id="IPR027417">
    <property type="entry name" value="P-loop_NTPase"/>
</dbReference>
<evidence type="ECO:0000313" key="4">
    <source>
        <dbReference type="Proteomes" id="UP001470230"/>
    </source>
</evidence>
<dbReference type="PROSITE" id="PS51420">
    <property type="entry name" value="RHO"/>
    <property type="match status" value="1"/>
</dbReference>
<comment type="caution">
    <text evidence="3">The sequence shown here is derived from an EMBL/GenBank/DDBJ whole genome shotgun (WGS) entry which is preliminary data.</text>
</comment>
<name>A0ABR2J0J7_9EUKA</name>
<keyword evidence="4" id="KW-1185">Reference proteome</keyword>
<keyword evidence="1" id="KW-0547">Nucleotide-binding</keyword>
<gene>
    <name evidence="3" type="ORF">M9Y10_008911</name>
</gene>
<dbReference type="Proteomes" id="UP001470230">
    <property type="component" value="Unassembled WGS sequence"/>
</dbReference>
<dbReference type="SMART" id="SM00173">
    <property type="entry name" value="RAS"/>
    <property type="match status" value="1"/>
</dbReference>
<protein>
    <submittedName>
        <fullName evidence="3">Rho- GTP-binding protein RhoN</fullName>
    </submittedName>
</protein>
<dbReference type="NCBIfam" id="TIGR00231">
    <property type="entry name" value="small_GTP"/>
    <property type="match status" value="1"/>
</dbReference>
<dbReference type="PANTHER" id="PTHR24072">
    <property type="entry name" value="RHO FAMILY GTPASE"/>
    <property type="match status" value="1"/>
</dbReference>
<evidence type="ECO:0000313" key="3">
    <source>
        <dbReference type="EMBL" id="KAK8870998.1"/>
    </source>
</evidence>
<dbReference type="Pfam" id="PF00071">
    <property type="entry name" value="Ras"/>
    <property type="match status" value="1"/>
</dbReference>
<dbReference type="PROSITE" id="PS51419">
    <property type="entry name" value="RAB"/>
    <property type="match status" value="1"/>
</dbReference>
<dbReference type="SMART" id="SM00175">
    <property type="entry name" value="RAB"/>
    <property type="match status" value="1"/>
</dbReference>
<dbReference type="InterPro" id="IPR003578">
    <property type="entry name" value="Small_GTPase_Rho"/>
</dbReference>